<keyword evidence="1" id="KW-0812">Transmembrane</keyword>
<organism evidence="2 3">
    <name type="scientific">Cryptosporidium ubiquitum</name>
    <dbReference type="NCBI Taxonomy" id="857276"/>
    <lineage>
        <taxon>Eukaryota</taxon>
        <taxon>Sar</taxon>
        <taxon>Alveolata</taxon>
        <taxon>Apicomplexa</taxon>
        <taxon>Conoidasida</taxon>
        <taxon>Coccidia</taxon>
        <taxon>Eucoccidiorida</taxon>
        <taxon>Eimeriorina</taxon>
        <taxon>Cryptosporidiidae</taxon>
        <taxon>Cryptosporidium</taxon>
    </lineage>
</organism>
<dbReference type="GeneID" id="39978128"/>
<name>A0A1J4MG33_9CRYT</name>
<dbReference type="RefSeq" id="XP_028873576.1">
    <property type="nucleotide sequence ID" value="XM_029018349.1"/>
</dbReference>
<keyword evidence="3" id="KW-1185">Reference proteome</keyword>
<dbReference type="OrthoDB" id="342813at2759"/>
<gene>
    <name evidence="2" type="ORF">cubi_01337</name>
</gene>
<proteinExistence type="predicted"/>
<dbReference type="Proteomes" id="UP000186176">
    <property type="component" value="Unassembled WGS sequence"/>
</dbReference>
<evidence type="ECO:0000313" key="2">
    <source>
        <dbReference type="EMBL" id="OII72004.1"/>
    </source>
</evidence>
<protein>
    <submittedName>
        <fullName evidence="2">Uncharacterized protein</fullName>
    </submittedName>
</protein>
<comment type="caution">
    <text evidence="2">The sequence shown here is derived from an EMBL/GenBank/DDBJ whole genome shotgun (WGS) entry which is preliminary data.</text>
</comment>
<dbReference type="VEuPathDB" id="CryptoDB:cubi_01337"/>
<feature type="transmembrane region" description="Helical" evidence="1">
    <location>
        <begin position="77"/>
        <end position="99"/>
    </location>
</feature>
<dbReference type="EMBL" id="LRBP01000025">
    <property type="protein sequence ID" value="OII72004.1"/>
    <property type="molecule type" value="Genomic_DNA"/>
</dbReference>
<accession>A0A1J4MG33</accession>
<reference evidence="2 3" key="1">
    <citation type="submission" date="2016-10" db="EMBL/GenBank/DDBJ databases">
        <title>Reductive evolution of mitochondrial metabolism and differential evolution of invasion-related proteins in Cryptosporidium.</title>
        <authorList>
            <person name="Liu S."/>
            <person name="Roellig D.M."/>
            <person name="Guo Y."/>
            <person name="Li N."/>
            <person name="Frace M.A."/>
            <person name="Tang K."/>
            <person name="Zhang L."/>
            <person name="Feng Y."/>
            <person name="Xiao L."/>
        </authorList>
    </citation>
    <scope>NUCLEOTIDE SEQUENCE [LARGE SCALE GENOMIC DNA]</scope>
    <source>
        <strain evidence="2">39726</strain>
    </source>
</reference>
<sequence>MVVEEIEPILIQQPDGSSKIGLPHKLDKLLSFKIQHNPFGEMWDVHSITIEHLLFEMAVIPAMVKIIYSIFKYKMIFNYSTLLAGIVINTIFTIILLTLTIKNLFTRSSKNWKNFTFITLIWVAWQLITPTIQGRYVLIVVSTRVISAIVAKFLSNILEKASLPT</sequence>
<feature type="transmembrane region" description="Helical" evidence="1">
    <location>
        <begin position="53"/>
        <end position="71"/>
    </location>
</feature>
<dbReference type="AlphaFoldDB" id="A0A1J4MG33"/>
<keyword evidence="1" id="KW-0472">Membrane</keyword>
<evidence type="ECO:0000256" key="1">
    <source>
        <dbReference type="SAM" id="Phobius"/>
    </source>
</evidence>
<feature type="transmembrane region" description="Helical" evidence="1">
    <location>
        <begin position="111"/>
        <end position="128"/>
    </location>
</feature>
<evidence type="ECO:0000313" key="3">
    <source>
        <dbReference type="Proteomes" id="UP000186176"/>
    </source>
</evidence>
<keyword evidence="1" id="KW-1133">Transmembrane helix</keyword>